<dbReference type="InterPro" id="IPR029056">
    <property type="entry name" value="Ribokinase-like"/>
</dbReference>
<dbReference type="GO" id="GO:0016301">
    <property type="term" value="F:kinase activity"/>
    <property type="evidence" value="ECO:0007669"/>
    <property type="project" value="UniProtKB-KW"/>
</dbReference>
<keyword evidence="5" id="KW-0808">Transferase</keyword>
<keyword evidence="9" id="KW-0067">ATP-binding</keyword>
<keyword evidence="10" id="KW-0460">Magnesium</keyword>
<evidence type="ECO:0000256" key="10">
    <source>
        <dbReference type="ARBA" id="ARBA00022842"/>
    </source>
</evidence>
<dbReference type="EC" id="2.7.1.50" evidence="4"/>
<evidence type="ECO:0000313" key="14">
    <source>
        <dbReference type="Proteomes" id="UP001165090"/>
    </source>
</evidence>
<evidence type="ECO:0000256" key="8">
    <source>
        <dbReference type="ARBA" id="ARBA00022777"/>
    </source>
</evidence>
<keyword evidence="6" id="KW-0479">Metal-binding</keyword>
<evidence type="ECO:0000256" key="7">
    <source>
        <dbReference type="ARBA" id="ARBA00022741"/>
    </source>
</evidence>
<dbReference type="PIRSF" id="PIRSF000513">
    <property type="entry name" value="Thz_kinase"/>
    <property type="match status" value="1"/>
</dbReference>
<feature type="transmembrane region" description="Helical" evidence="12">
    <location>
        <begin position="201"/>
        <end position="221"/>
    </location>
</feature>
<dbReference type="SUPFAM" id="SSF53613">
    <property type="entry name" value="Ribokinase-like"/>
    <property type="match status" value="1"/>
</dbReference>
<keyword evidence="12" id="KW-1133">Transmembrane helix</keyword>
<dbReference type="Proteomes" id="UP001165090">
    <property type="component" value="Unassembled WGS sequence"/>
</dbReference>
<evidence type="ECO:0000256" key="1">
    <source>
        <dbReference type="ARBA" id="ARBA00001771"/>
    </source>
</evidence>
<dbReference type="HAMAP" id="MF_00228">
    <property type="entry name" value="Thz_kinase"/>
    <property type="match status" value="1"/>
</dbReference>
<comment type="pathway">
    <text evidence="3">Cofactor biosynthesis; thiamine diphosphate biosynthesis; 4-methyl-5-(2-phosphoethyl)-thiazole from 5-(2-hydroxyethyl)-4-methylthiazole: step 1/1.</text>
</comment>
<evidence type="ECO:0000313" key="13">
    <source>
        <dbReference type="EMBL" id="GLI62925.1"/>
    </source>
</evidence>
<dbReference type="InterPro" id="IPR000417">
    <property type="entry name" value="Hyethyz_kinase"/>
</dbReference>
<keyword evidence="11" id="KW-0784">Thiamine biosynthesis</keyword>
<evidence type="ECO:0000256" key="5">
    <source>
        <dbReference type="ARBA" id="ARBA00022679"/>
    </source>
</evidence>
<evidence type="ECO:0000256" key="12">
    <source>
        <dbReference type="SAM" id="Phobius"/>
    </source>
</evidence>
<keyword evidence="7" id="KW-0547">Nucleotide-binding</keyword>
<dbReference type="NCBIfam" id="TIGR00694">
    <property type="entry name" value="thiM"/>
    <property type="match status" value="1"/>
</dbReference>
<evidence type="ECO:0000256" key="3">
    <source>
        <dbReference type="ARBA" id="ARBA00004868"/>
    </source>
</evidence>
<dbReference type="PRINTS" id="PR01099">
    <property type="entry name" value="HYETHTZKNASE"/>
</dbReference>
<comment type="catalytic activity">
    <reaction evidence="1">
        <text>5-(2-hydroxyethyl)-4-methylthiazole + ATP = 4-methyl-5-(2-phosphooxyethyl)-thiazole + ADP + H(+)</text>
        <dbReference type="Rhea" id="RHEA:24212"/>
        <dbReference type="ChEBI" id="CHEBI:15378"/>
        <dbReference type="ChEBI" id="CHEBI:17957"/>
        <dbReference type="ChEBI" id="CHEBI:30616"/>
        <dbReference type="ChEBI" id="CHEBI:58296"/>
        <dbReference type="ChEBI" id="CHEBI:456216"/>
        <dbReference type="EC" id="2.7.1.50"/>
    </reaction>
</comment>
<dbReference type="CDD" id="cd01170">
    <property type="entry name" value="THZ_kinase"/>
    <property type="match status" value="1"/>
</dbReference>
<keyword evidence="8 13" id="KW-0418">Kinase</keyword>
<evidence type="ECO:0000256" key="9">
    <source>
        <dbReference type="ARBA" id="ARBA00022840"/>
    </source>
</evidence>
<organism evidence="13 14">
    <name type="scientific">Volvox africanus</name>
    <dbReference type="NCBI Taxonomy" id="51714"/>
    <lineage>
        <taxon>Eukaryota</taxon>
        <taxon>Viridiplantae</taxon>
        <taxon>Chlorophyta</taxon>
        <taxon>core chlorophytes</taxon>
        <taxon>Chlorophyceae</taxon>
        <taxon>CS clade</taxon>
        <taxon>Chlamydomonadales</taxon>
        <taxon>Volvocaceae</taxon>
        <taxon>Volvox</taxon>
    </lineage>
</organism>
<dbReference type="NCBIfam" id="NF006830">
    <property type="entry name" value="PRK09355.1"/>
    <property type="match status" value="1"/>
</dbReference>
<dbReference type="EMBL" id="BSDZ01000014">
    <property type="protein sequence ID" value="GLI62925.1"/>
    <property type="molecule type" value="Genomic_DNA"/>
</dbReference>
<sequence length="286" mass="29552">MSSSAHSDNSLKLEATSVSCWQLWQAVRSKRPLVHCITNFVSMDFMANVLLAAGCSPAMAHSLDEVESFVAISSALLVNMGTLSPEWVASKKLAAKKAVELGKPWVLDPVGCGATPVRTTSCLELLACKPTVVRGNASEILALAGAAASVKGVDSTAISNDALEDAKHLASKHSCIVVVSGAVDYVTDGQRVVTVRNGHPLLTLITAAGCSVTALIAAFVAVAPGQALLATAHALAVFGLAAEEGLKVVPRPGPGSLRVALIDLLHMVQEDTVVEGVRVAVMSQLS</sequence>
<reference evidence="13 14" key="1">
    <citation type="journal article" date="2023" name="IScience">
        <title>Expanded male sex-determining region conserved during the evolution of homothallism in the green alga Volvox.</title>
        <authorList>
            <person name="Yamamoto K."/>
            <person name="Matsuzaki R."/>
            <person name="Mahakham W."/>
            <person name="Heman W."/>
            <person name="Sekimoto H."/>
            <person name="Kawachi M."/>
            <person name="Minakuchi Y."/>
            <person name="Toyoda A."/>
            <person name="Nozaki H."/>
        </authorList>
    </citation>
    <scope>NUCLEOTIDE SEQUENCE [LARGE SCALE GENOMIC DNA]</scope>
    <source>
        <strain evidence="13 14">NIES-4468</strain>
    </source>
</reference>
<evidence type="ECO:0000256" key="11">
    <source>
        <dbReference type="ARBA" id="ARBA00022977"/>
    </source>
</evidence>
<accession>A0ABQ5RZ69</accession>
<name>A0ABQ5RZ69_9CHLO</name>
<gene>
    <name evidence="13" type="primary">THI10</name>
    <name evidence="13" type="ORF">VaNZ11_005776</name>
</gene>
<dbReference type="Pfam" id="PF02110">
    <property type="entry name" value="HK"/>
    <property type="match status" value="1"/>
</dbReference>
<dbReference type="Gene3D" id="3.40.1190.20">
    <property type="match status" value="1"/>
</dbReference>
<evidence type="ECO:0000256" key="4">
    <source>
        <dbReference type="ARBA" id="ARBA00012129"/>
    </source>
</evidence>
<protein>
    <recommendedName>
        <fullName evidence="4">hydroxyethylthiazole kinase</fullName>
        <ecNumber evidence="4">2.7.1.50</ecNumber>
    </recommendedName>
</protein>
<keyword evidence="12" id="KW-0812">Transmembrane</keyword>
<evidence type="ECO:0000256" key="2">
    <source>
        <dbReference type="ARBA" id="ARBA00001946"/>
    </source>
</evidence>
<comment type="cofactor">
    <cofactor evidence="2">
        <name>Mg(2+)</name>
        <dbReference type="ChEBI" id="CHEBI:18420"/>
    </cofactor>
</comment>
<keyword evidence="14" id="KW-1185">Reference proteome</keyword>
<evidence type="ECO:0000256" key="6">
    <source>
        <dbReference type="ARBA" id="ARBA00022723"/>
    </source>
</evidence>
<keyword evidence="12" id="KW-0472">Membrane</keyword>
<proteinExistence type="inferred from homology"/>
<comment type="caution">
    <text evidence="13">The sequence shown here is derived from an EMBL/GenBank/DDBJ whole genome shotgun (WGS) entry which is preliminary data.</text>
</comment>